<evidence type="ECO:0000313" key="1">
    <source>
        <dbReference type="EMBL" id="GAA1545201.1"/>
    </source>
</evidence>
<reference evidence="2" key="1">
    <citation type="journal article" date="2019" name="Int. J. Syst. Evol. Microbiol.">
        <title>The Global Catalogue of Microorganisms (GCM) 10K type strain sequencing project: providing services to taxonomists for standard genome sequencing and annotation.</title>
        <authorList>
            <consortium name="The Broad Institute Genomics Platform"/>
            <consortium name="The Broad Institute Genome Sequencing Center for Infectious Disease"/>
            <person name="Wu L."/>
            <person name="Ma J."/>
        </authorList>
    </citation>
    <scope>NUCLEOTIDE SEQUENCE [LARGE SCALE GENOMIC DNA]</scope>
    <source>
        <strain evidence="2">JCM 13319</strain>
    </source>
</reference>
<evidence type="ECO:0000313" key="2">
    <source>
        <dbReference type="Proteomes" id="UP001501791"/>
    </source>
</evidence>
<keyword evidence="2" id="KW-1185">Reference proteome</keyword>
<comment type="caution">
    <text evidence="1">The sequence shown here is derived from an EMBL/GenBank/DDBJ whole genome shotgun (WGS) entry which is preliminary data.</text>
</comment>
<dbReference type="Proteomes" id="UP001501791">
    <property type="component" value="Unassembled WGS sequence"/>
</dbReference>
<name>A0ABP4MJE0_9MICO</name>
<gene>
    <name evidence="1" type="ORF">GCM10009691_19780</name>
</gene>
<proteinExistence type="predicted"/>
<organism evidence="1 2">
    <name type="scientific">Brevibacterium picturae</name>
    <dbReference type="NCBI Taxonomy" id="260553"/>
    <lineage>
        <taxon>Bacteria</taxon>
        <taxon>Bacillati</taxon>
        <taxon>Actinomycetota</taxon>
        <taxon>Actinomycetes</taxon>
        <taxon>Micrococcales</taxon>
        <taxon>Brevibacteriaceae</taxon>
        <taxon>Brevibacterium</taxon>
    </lineage>
</organism>
<accession>A0ABP4MJE0</accession>
<protein>
    <submittedName>
        <fullName evidence="1">Uncharacterized protein</fullName>
    </submittedName>
</protein>
<dbReference type="EMBL" id="BAAALY010000006">
    <property type="protein sequence ID" value="GAA1545201.1"/>
    <property type="molecule type" value="Genomic_DNA"/>
</dbReference>
<sequence length="68" mass="7568">MGITGFERIPHDHSLAWLQIVHLSPSAEEPVWCFRLQPNPGLISAAVGVTEDTYVKPVTGWDQRGQRA</sequence>